<keyword evidence="3" id="KW-1185">Reference proteome</keyword>
<proteinExistence type="predicted"/>
<dbReference type="HOGENOM" id="CLU_451908_0_0_5"/>
<dbReference type="AlphaFoldDB" id="S9QDJ6"/>
<organism evidence="2 3">
    <name type="scientific">Salipiger mucosus DSM 16094</name>
    <dbReference type="NCBI Taxonomy" id="1123237"/>
    <lineage>
        <taxon>Bacteria</taxon>
        <taxon>Pseudomonadati</taxon>
        <taxon>Pseudomonadota</taxon>
        <taxon>Alphaproteobacteria</taxon>
        <taxon>Rhodobacterales</taxon>
        <taxon>Roseobacteraceae</taxon>
        <taxon>Salipiger</taxon>
    </lineage>
</organism>
<evidence type="ECO:0000256" key="1">
    <source>
        <dbReference type="SAM" id="MobiDB-lite"/>
    </source>
</evidence>
<feature type="region of interest" description="Disordered" evidence="1">
    <location>
        <begin position="434"/>
        <end position="506"/>
    </location>
</feature>
<reference evidence="3" key="1">
    <citation type="journal article" date="2014" name="Stand. Genomic Sci.">
        <title>Genome sequence of the exopolysaccharide-producing Salipiger mucosus type strain (DSM 16094(T)), a moderately halophilic member of the Roseobacter clade.</title>
        <authorList>
            <person name="Riedel T."/>
            <person name="Spring S."/>
            <person name="Fiebig A."/>
            <person name="Petersen J."/>
            <person name="Kyrpides N.C."/>
            <person name="Goker M."/>
            <person name="Klenk H.P."/>
        </authorList>
    </citation>
    <scope>NUCLEOTIDE SEQUENCE [LARGE SCALE GENOMIC DNA]</scope>
    <source>
        <strain evidence="3">DSM 16094</strain>
    </source>
</reference>
<evidence type="ECO:0000313" key="2">
    <source>
        <dbReference type="EMBL" id="EPX77992.1"/>
    </source>
</evidence>
<dbReference type="Proteomes" id="UP000015347">
    <property type="component" value="Unassembled WGS sequence"/>
</dbReference>
<dbReference type="OrthoDB" id="8482180at2"/>
<gene>
    <name evidence="2" type="ORF">Salmuc_03314</name>
</gene>
<name>S9QDJ6_9RHOB</name>
<evidence type="ECO:0000313" key="3">
    <source>
        <dbReference type="Proteomes" id="UP000015347"/>
    </source>
</evidence>
<dbReference type="EMBL" id="APVH01000042">
    <property type="protein sequence ID" value="EPX77992.1"/>
    <property type="molecule type" value="Genomic_DNA"/>
</dbReference>
<dbReference type="STRING" id="1123237.Salmuc_03314"/>
<protein>
    <submittedName>
        <fullName evidence="2">Uncharacterized protein</fullName>
    </submittedName>
</protein>
<accession>S9QDJ6</accession>
<dbReference type="RefSeq" id="WP_020040061.1">
    <property type="nucleotide sequence ID" value="NZ_KE557281.1"/>
</dbReference>
<comment type="caution">
    <text evidence="2">The sequence shown here is derived from an EMBL/GenBank/DDBJ whole genome shotgun (WGS) entry which is preliminary data.</text>
</comment>
<sequence>MPKNPLTSAQRAATVAQRILSGGRIASSSEDIGGVQPAGNSRDFIEAVASQVGPEVMGAAERIRERYFANQDARQEFDEDAEAADDIDTAADDEYEPNAEDMSLAVAASAIVRREETGGAVAEPRTDRTWHRFTNLAMSRTHRNYMQNAASGLFGAFPCFGEIAQREGNQAANHLKTVLRIQPQVGDPNMSRARGALPVIQHQMRFNADDELERVGRWIRENALVLSSSSIRFRDVLPDYAPKIMFAVSEDETFLLVEENVGVADYAFNRTSGRIDVTVKDRKTVNNGDTLTVLDMTGLEEVIRQSHGFVTFDEDSDLSVVSTGDAELSVMYTGERPLSGGDRLTGVLQAPNDAFDQALKETISDRLSAVGVMDAGKGGRAPVDGKYIYAWPGGRRYYEQHPEKLAELVEMMMARESIEFTMDAAGLPRKAGMTRAALPPERETTSTATAQIEAQPEHPPEAQDTAPENVPQETEEPSQADSPEGETRRSVTRARPRQAKPATKPVKALAVLRNTLGFQIADVAKGVGGQSTKAAVKSLDEGGYLVVLPSEDAPLPLAREFQVEHRTALTEPSEECGRISEGMSPEDIETAILDSVRLAAPRPT</sequence>